<evidence type="ECO:0000313" key="6">
    <source>
        <dbReference type="EMBL" id="MDO6542892.1"/>
    </source>
</evidence>
<dbReference type="InterPro" id="IPR036390">
    <property type="entry name" value="WH_DNA-bd_sf"/>
</dbReference>
<dbReference type="InterPro" id="IPR036388">
    <property type="entry name" value="WH-like_DNA-bd_sf"/>
</dbReference>
<dbReference type="RefSeq" id="WP_303499401.1">
    <property type="nucleotide sequence ID" value="NZ_JAUOPU010000008.1"/>
</dbReference>
<keyword evidence="3" id="KW-0238">DNA-binding</keyword>
<evidence type="ECO:0000256" key="1">
    <source>
        <dbReference type="ARBA" id="ARBA00009437"/>
    </source>
</evidence>
<accession>A0AAW7Y3F4</accession>
<dbReference type="SUPFAM" id="SSF46785">
    <property type="entry name" value="Winged helix' DNA-binding domain"/>
    <property type="match status" value="1"/>
</dbReference>
<comment type="similarity">
    <text evidence="1">Belongs to the LysR transcriptional regulatory family.</text>
</comment>
<dbReference type="GO" id="GO:0003700">
    <property type="term" value="F:DNA-binding transcription factor activity"/>
    <property type="evidence" value="ECO:0007669"/>
    <property type="project" value="InterPro"/>
</dbReference>
<dbReference type="GO" id="GO:0000976">
    <property type="term" value="F:transcription cis-regulatory region binding"/>
    <property type="evidence" value="ECO:0007669"/>
    <property type="project" value="TreeGrafter"/>
</dbReference>
<gene>
    <name evidence="6" type="ORF">Q4568_10125</name>
</gene>
<dbReference type="EMBL" id="JAUOPU010000008">
    <property type="protein sequence ID" value="MDO6542892.1"/>
    <property type="molecule type" value="Genomic_DNA"/>
</dbReference>
<dbReference type="PANTHER" id="PTHR30126">
    <property type="entry name" value="HTH-TYPE TRANSCRIPTIONAL REGULATOR"/>
    <property type="match status" value="1"/>
</dbReference>
<sequence length="295" mass="33590">MKKRNQLVENKYLFTFSQVAKYKSFTIAAEALYMTQPAVSQHIKKIETKLGVSLFDRSDGFELTKEGDILLKHAERGLKIIDDLYDDLERVRSKSFFKIAVSNYFCSETFEKVIREFHCLEHLDVNVIYYHSLDAIKIEDYDLIFSVNHAPDSLGRSFKARSNKYVIASIENIDEGFRPTRIVSCSSIEKRTLLALLDGYNIDLRDVTGWLSAPSSEIIKCELNNAQTLVVTPNADMVGPECSMIETDLDISMYVWGNKKSIPDIKRFGLTEGIKKILLDTAQDGNDTAKLRFIA</sequence>
<reference evidence="6" key="1">
    <citation type="submission" date="2023-07" db="EMBL/GenBank/DDBJ databases">
        <title>Genome content predicts the carbon catabolic preferences of heterotrophic bacteria.</title>
        <authorList>
            <person name="Gralka M."/>
        </authorList>
    </citation>
    <scope>NUCLEOTIDE SEQUENCE</scope>
    <source>
        <strain evidence="6">G2M05</strain>
    </source>
</reference>
<dbReference type="Proteomes" id="UP001170624">
    <property type="component" value="Unassembled WGS sequence"/>
</dbReference>
<evidence type="ECO:0000259" key="5">
    <source>
        <dbReference type="PROSITE" id="PS50931"/>
    </source>
</evidence>
<proteinExistence type="inferred from homology"/>
<comment type="caution">
    <text evidence="6">The sequence shown here is derived from an EMBL/GenBank/DDBJ whole genome shotgun (WGS) entry which is preliminary data.</text>
</comment>
<evidence type="ECO:0000313" key="7">
    <source>
        <dbReference type="Proteomes" id="UP001170624"/>
    </source>
</evidence>
<evidence type="ECO:0000256" key="2">
    <source>
        <dbReference type="ARBA" id="ARBA00023015"/>
    </source>
</evidence>
<dbReference type="InterPro" id="IPR000847">
    <property type="entry name" value="LysR_HTH_N"/>
</dbReference>
<protein>
    <submittedName>
        <fullName evidence="6">LysR family transcriptional regulator</fullName>
    </submittedName>
</protein>
<dbReference type="FunFam" id="1.10.10.10:FF:000001">
    <property type="entry name" value="LysR family transcriptional regulator"/>
    <property type="match status" value="1"/>
</dbReference>
<keyword evidence="2" id="KW-0805">Transcription regulation</keyword>
<keyword evidence="4" id="KW-0804">Transcription</keyword>
<dbReference type="PROSITE" id="PS50931">
    <property type="entry name" value="HTH_LYSR"/>
    <property type="match status" value="1"/>
</dbReference>
<evidence type="ECO:0000256" key="4">
    <source>
        <dbReference type="ARBA" id="ARBA00023163"/>
    </source>
</evidence>
<organism evidence="6 7">
    <name type="scientific">Photobacterium sanguinicancri</name>
    <dbReference type="NCBI Taxonomy" id="875932"/>
    <lineage>
        <taxon>Bacteria</taxon>
        <taxon>Pseudomonadati</taxon>
        <taxon>Pseudomonadota</taxon>
        <taxon>Gammaproteobacteria</taxon>
        <taxon>Vibrionales</taxon>
        <taxon>Vibrionaceae</taxon>
        <taxon>Photobacterium</taxon>
    </lineage>
</organism>
<feature type="domain" description="HTH lysR-type" evidence="5">
    <location>
        <begin position="15"/>
        <end position="64"/>
    </location>
</feature>
<dbReference type="Pfam" id="PF00126">
    <property type="entry name" value="HTH_1"/>
    <property type="match status" value="1"/>
</dbReference>
<dbReference type="PANTHER" id="PTHR30126:SF64">
    <property type="entry name" value="HTH-TYPE TRANSCRIPTIONAL REGULATOR CITR"/>
    <property type="match status" value="1"/>
</dbReference>
<dbReference type="PRINTS" id="PR00039">
    <property type="entry name" value="HTHLYSR"/>
</dbReference>
<dbReference type="AlphaFoldDB" id="A0AAW7Y3F4"/>
<dbReference type="Gene3D" id="1.10.10.10">
    <property type="entry name" value="Winged helix-like DNA-binding domain superfamily/Winged helix DNA-binding domain"/>
    <property type="match status" value="1"/>
</dbReference>
<evidence type="ECO:0000256" key="3">
    <source>
        <dbReference type="ARBA" id="ARBA00023125"/>
    </source>
</evidence>
<name>A0AAW7Y3F4_9GAMM</name>